<dbReference type="InterPro" id="IPR010982">
    <property type="entry name" value="Lambda_DNA-bd_dom_sf"/>
</dbReference>
<dbReference type="GO" id="GO:0003677">
    <property type="term" value="F:DNA binding"/>
    <property type="evidence" value="ECO:0007669"/>
    <property type="project" value="InterPro"/>
</dbReference>
<accession>A0A5P8M3N0</accession>
<evidence type="ECO:0000313" key="3">
    <source>
        <dbReference type="Proteomes" id="UP000326779"/>
    </source>
</evidence>
<reference evidence="2 3" key="1">
    <citation type="submission" date="2019-10" db="EMBL/GenBank/DDBJ databases">
        <title>The completed genome of Lactobacillus harbinensis M1.</title>
        <authorList>
            <person name="Zheng Y."/>
        </authorList>
    </citation>
    <scope>NUCLEOTIDE SEQUENCE [LARGE SCALE GENOMIC DNA]</scope>
    <source>
        <strain evidence="2 3">M1</strain>
    </source>
</reference>
<name>A0A5P8M3N0_9LACO</name>
<dbReference type="AlphaFoldDB" id="A0A5P8M3N0"/>
<dbReference type="Proteomes" id="UP000326779">
    <property type="component" value="Chromosome"/>
</dbReference>
<sequence>MTIYSAIQTVAKTKGVSIYRIEKDLDLTTGRISKWARHDPSAKALQRVADYLGVTSTYILDLSRMKKEGNQK</sequence>
<dbReference type="PROSITE" id="PS50943">
    <property type="entry name" value="HTH_CROC1"/>
    <property type="match status" value="1"/>
</dbReference>
<gene>
    <name evidence="2" type="ORF">D1010_06470</name>
</gene>
<dbReference type="CDD" id="cd00093">
    <property type="entry name" value="HTH_XRE"/>
    <property type="match status" value="1"/>
</dbReference>
<organism evidence="2 3">
    <name type="scientific">Schleiferilactobacillus harbinensis</name>
    <dbReference type="NCBI Taxonomy" id="304207"/>
    <lineage>
        <taxon>Bacteria</taxon>
        <taxon>Bacillati</taxon>
        <taxon>Bacillota</taxon>
        <taxon>Bacilli</taxon>
        <taxon>Lactobacillales</taxon>
        <taxon>Lactobacillaceae</taxon>
        <taxon>Schleiferilactobacillus</taxon>
    </lineage>
</organism>
<dbReference type="EMBL" id="CP045143">
    <property type="protein sequence ID" value="QFR23079.1"/>
    <property type="molecule type" value="Genomic_DNA"/>
</dbReference>
<protein>
    <submittedName>
        <fullName evidence="2">XRE family transcriptional regulator</fullName>
    </submittedName>
</protein>
<dbReference type="Gene3D" id="1.10.260.40">
    <property type="entry name" value="lambda repressor-like DNA-binding domains"/>
    <property type="match status" value="1"/>
</dbReference>
<dbReference type="RefSeq" id="WP_152260505.1">
    <property type="nucleotide sequence ID" value="NZ_CP045143.1"/>
</dbReference>
<evidence type="ECO:0000259" key="1">
    <source>
        <dbReference type="PROSITE" id="PS50943"/>
    </source>
</evidence>
<dbReference type="InterPro" id="IPR001387">
    <property type="entry name" value="Cro/C1-type_HTH"/>
</dbReference>
<dbReference type="SUPFAM" id="SSF47413">
    <property type="entry name" value="lambda repressor-like DNA-binding domains"/>
    <property type="match status" value="1"/>
</dbReference>
<dbReference type="KEGG" id="lhb:D1010_06470"/>
<feature type="domain" description="HTH cro/C1-type" evidence="1">
    <location>
        <begin position="37"/>
        <end position="59"/>
    </location>
</feature>
<evidence type="ECO:0000313" key="2">
    <source>
        <dbReference type="EMBL" id="QFR23079.1"/>
    </source>
</evidence>
<proteinExistence type="predicted"/>